<dbReference type="InterPro" id="IPR023577">
    <property type="entry name" value="CYTH_domain"/>
</dbReference>
<name>A0A6I5NCR3_9BIFI</name>
<organism evidence="2 3">
    <name type="scientific">Bifidobacterium choloepi</name>
    <dbReference type="NCBI Taxonomy" id="2614131"/>
    <lineage>
        <taxon>Bacteria</taxon>
        <taxon>Bacillati</taxon>
        <taxon>Actinomycetota</taxon>
        <taxon>Actinomycetes</taxon>
        <taxon>Bifidobacteriales</taxon>
        <taxon>Bifidobacteriaceae</taxon>
        <taxon>Bifidobacterium</taxon>
    </lineage>
</organism>
<protein>
    <recommendedName>
        <fullName evidence="1">CYTH domain-containing protein</fullName>
    </recommendedName>
</protein>
<dbReference type="SMART" id="SM01118">
    <property type="entry name" value="CYTH"/>
    <property type="match status" value="1"/>
</dbReference>
<accession>A0A6I5NCR3</accession>
<dbReference type="PANTHER" id="PTHR40114:SF1">
    <property type="entry name" value="SLR0698 PROTEIN"/>
    <property type="match status" value="1"/>
</dbReference>
<dbReference type="InterPro" id="IPR033469">
    <property type="entry name" value="CYTH-like_dom_sf"/>
</dbReference>
<reference evidence="2 3" key="1">
    <citation type="submission" date="2019-09" db="EMBL/GenBank/DDBJ databases">
        <title>Phylogenetic characterization of a novel taxon of the genus Bifidobacterium: Bifidobacterium choloepi sp. nov.</title>
        <authorList>
            <person name="Modesto M."/>
            <person name="Satti M."/>
        </authorList>
    </citation>
    <scope>NUCLEOTIDE SEQUENCE [LARGE SCALE GENOMIC DNA]</scope>
    <source>
        <strain evidence="2 3">BRDM6</strain>
    </source>
</reference>
<evidence type="ECO:0000313" key="2">
    <source>
        <dbReference type="EMBL" id="NEG70330.1"/>
    </source>
</evidence>
<evidence type="ECO:0000313" key="3">
    <source>
        <dbReference type="Proteomes" id="UP000469292"/>
    </source>
</evidence>
<keyword evidence="3" id="KW-1185">Reference proteome</keyword>
<dbReference type="RefSeq" id="WP_163227931.1">
    <property type="nucleotide sequence ID" value="NZ_VYSG01000003.1"/>
</dbReference>
<dbReference type="SUPFAM" id="SSF55154">
    <property type="entry name" value="CYTH-like phosphatases"/>
    <property type="match status" value="1"/>
</dbReference>
<gene>
    <name evidence="2" type="ORF">F6S87_06940</name>
</gene>
<dbReference type="Gene3D" id="2.40.320.10">
    <property type="entry name" value="Hypothetical Protein Pfu-838710-001"/>
    <property type="match status" value="1"/>
</dbReference>
<proteinExistence type="predicted"/>
<sequence length="211" mass="24044">MSDEFSVLDDYEFERRFFVREMPSELDDGDAQLIIQSYFVHADSYALRVRMTSRTAKVEMSAATDPLDVLRRHRDEFRAATVTVKGPSVGGTRYEAEREVDSRIAAELIMRGGDVIVKNRYTAWIGEDGWNLDVFGGRNYPLVIAECKRSSPVTNLVIPKFCVTEITDEKRFSNDELSWKPYGDWADSFEQELAASGPHFGELFGTNTMEE</sequence>
<feature type="domain" description="CYTH" evidence="1">
    <location>
        <begin position="10"/>
        <end position="178"/>
    </location>
</feature>
<dbReference type="Proteomes" id="UP000469292">
    <property type="component" value="Unassembled WGS sequence"/>
</dbReference>
<dbReference type="AlphaFoldDB" id="A0A6I5NCR3"/>
<dbReference type="InterPro" id="IPR012042">
    <property type="entry name" value="NeuTTM/CthTTM-like"/>
</dbReference>
<evidence type="ECO:0000259" key="1">
    <source>
        <dbReference type="SMART" id="SM01118"/>
    </source>
</evidence>
<comment type="caution">
    <text evidence="2">The sequence shown here is derived from an EMBL/GenBank/DDBJ whole genome shotgun (WGS) entry which is preliminary data.</text>
</comment>
<dbReference type="PANTHER" id="PTHR40114">
    <property type="entry name" value="SLR0698 PROTEIN"/>
    <property type="match status" value="1"/>
</dbReference>
<dbReference type="EMBL" id="VYSG01000003">
    <property type="protein sequence ID" value="NEG70330.1"/>
    <property type="molecule type" value="Genomic_DNA"/>
</dbReference>